<evidence type="ECO:0000313" key="2">
    <source>
        <dbReference type="Proteomes" id="UP001595960"/>
    </source>
</evidence>
<sequence>MTDDAEPAKPVTVVVDVANVMGSRPDGWWRDREGAATRLLAGMSALVGRDVDDPDGQPMRIARIVAVLEGQARTASDPGGLEIVRALGEGDDAIADAARVLVGAGTAVVVVTGDRGLRARLPADARAAGQGWLNALLGR</sequence>
<dbReference type="Proteomes" id="UP001595960">
    <property type="component" value="Unassembled WGS sequence"/>
</dbReference>
<evidence type="ECO:0000313" key="1">
    <source>
        <dbReference type="EMBL" id="MFC4829102.1"/>
    </source>
</evidence>
<accession>A0ABV9R6L7</accession>
<dbReference type="RefSeq" id="WP_204392555.1">
    <property type="nucleotide sequence ID" value="NZ_JAFBBW010000001.1"/>
</dbReference>
<dbReference type="EMBL" id="JBHSJC010000001">
    <property type="protein sequence ID" value="MFC4829102.1"/>
    <property type="molecule type" value="Genomic_DNA"/>
</dbReference>
<comment type="caution">
    <text evidence="1">The sequence shown here is derived from an EMBL/GenBank/DDBJ whole genome shotgun (WGS) entry which is preliminary data.</text>
</comment>
<reference evidence="2" key="1">
    <citation type="journal article" date="2019" name="Int. J. Syst. Evol. Microbiol.">
        <title>The Global Catalogue of Microorganisms (GCM) 10K type strain sequencing project: providing services to taxonomists for standard genome sequencing and annotation.</title>
        <authorList>
            <consortium name="The Broad Institute Genomics Platform"/>
            <consortium name="The Broad Institute Genome Sequencing Center for Infectious Disease"/>
            <person name="Wu L."/>
            <person name="Ma J."/>
        </authorList>
    </citation>
    <scope>NUCLEOTIDE SEQUENCE [LARGE SCALE GENOMIC DNA]</scope>
    <source>
        <strain evidence="2">CGMCC 1.12192</strain>
    </source>
</reference>
<keyword evidence="2" id="KW-1185">Reference proteome</keyword>
<proteinExistence type="predicted"/>
<gene>
    <name evidence="1" type="ORF">ACFPER_09895</name>
</gene>
<evidence type="ECO:0008006" key="3">
    <source>
        <dbReference type="Google" id="ProtNLM"/>
    </source>
</evidence>
<organism evidence="1 2">
    <name type="scientific">Agromyces aurantiacus</name>
    <dbReference type="NCBI Taxonomy" id="165814"/>
    <lineage>
        <taxon>Bacteria</taxon>
        <taxon>Bacillati</taxon>
        <taxon>Actinomycetota</taxon>
        <taxon>Actinomycetes</taxon>
        <taxon>Micrococcales</taxon>
        <taxon>Microbacteriaceae</taxon>
        <taxon>Agromyces</taxon>
    </lineage>
</organism>
<name>A0ABV9R6L7_9MICO</name>
<protein>
    <recommendedName>
        <fullName evidence="3">NYN domain-containing protein</fullName>
    </recommendedName>
</protein>